<dbReference type="Proteomes" id="UP001219525">
    <property type="component" value="Unassembled WGS sequence"/>
</dbReference>
<name>A0AAD6VG60_9AGAR</name>
<organism evidence="3 4">
    <name type="scientific">Mycena pura</name>
    <dbReference type="NCBI Taxonomy" id="153505"/>
    <lineage>
        <taxon>Eukaryota</taxon>
        <taxon>Fungi</taxon>
        <taxon>Dikarya</taxon>
        <taxon>Basidiomycota</taxon>
        <taxon>Agaricomycotina</taxon>
        <taxon>Agaricomycetes</taxon>
        <taxon>Agaricomycetidae</taxon>
        <taxon>Agaricales</taxon>
        <taxon>Marasmiineae</taxon>
        <taxon>Mycenaceae</taxon>
        <taxon>Mycena</taxon>
    </lineage>
</organism>
<keyword evidence="1" id="KW-0175">Coiled coil</keyword>
<comment type="caution">
    <text evidence="3">The sequence shown here is derived from an EMBL/GenBank/DDBJ whole genome shotgun (WGS) entry which is preliminary data.</text>
</comment>
<feature type="region of interest" description="Disordered" evidence="2">
    <location>
        <begin position="692"/>
        <end position="720"/>
    </location>
</feature>
<evidence type="ECO:0000256" key="2">
    <source>
        <dbReference type="SAM" id="MobiDB-lite"/>
    </source>
</evidence>
<proteinExistence type="predicted"/>
<feature type="region of interest" description="Disordered" evidence="2">
    <location>
        <begin position="488"/>
        <end position="541"/>
    </location>
</feature>
<evidence type="ECO:0000313" key="4">
    <source>
        <dbReference type="Proteomes" id="UP001219525"/>
    </source>
</evidence>
<evidence type="ECO:0000313" key="3">
    <source>
        <dbReference type="EMBL" id="KAJ7212114.1"/>
    </source>
</evidence>
<feature type="compositionally biased region" description="Polar residues" evidence="2">
    <location>
        <begin position="518"/>
        <end position="533"/>
    </location>
</feature>
<sequence length="868" mass="97069">MAFLDSCPDEILQLIFFDLPDPSSLSRASCRLYAFSQDPYVRAHYFIARYGKLQGIYFALARGKLLSRSVLDILIASGAHLSRYLVQVAIHHYFHAHSHFIKPSTPWVRNVSLDTFSYFLKLAADKYGDIPRGKGEDDGTLFSTFIKEAKFPLESQRVSWEVIRDIFENYHFMPFCNRDPLMAQFPLALAIEPRLLPYAVANGFYMDAKYRDFVFRKMFERTLAPAHPHAEEIVANVRELCRLADPDMFVTRTVAAEVCLEAKTNEAGYIALKQLDRAGDLAFSLTCLFVDARAITTASSAQILTQLFTDFLAPPPVPAAFASTRGHVSVDPTVRRAMLLTVFASDPPLLVNAMPARLAPLRLGPVSLKDAEDILLSAFVERHVPVFEYLRREGVASGEGADGTRKVTGAELRALAEDVAIRCLTREGKGKTLKRLCDAYPNVKSRIAQMVLSEHEVKLDGLGEVADGIRRPWRARLARSMWGIVCCGPGGSESESEWQPEREERDGGAETIEMGDQWSVSEESEMSSGTSDAEGQEKSRAHDLGAIGLEPLSTMIRRDEMQNGRGRRRYFPMYSSSVNNSSRLPTDAHSVSKWIKTEFGAFSSVTATFLTHAVINGNNSVLSSYLIHVPSNTAVPVTLEHFQVMAKLGTGSIDVYLYDRIKEGAPFYRTKEDYLKGTDVWLLKSKESQPGTLKNVKAEPGDSVMGLGSSVRGRKRPRRSAVTAVDSYTVPDSDDEAIAAAEDLDDEFAEYRIGQASRRKAAKVERVETDLEAWIKALGELQKEEQRKYREKKRSEQEKAAGTAEKIRVAKSDFLRSLTMNLRKLRELEREQRLFRGPGGAEVFESDAEDGEYVQAPRSKRRKTTTTN</sequence>
<dbReference type="EMBL" id="JARJCW010000024">
    <property type="protein sequence ID" value="KAJ7212114.1"/>
    <property type="molecule type" value="Genomic_DNA"/>
</dbReference>
<feature type="compositionally biased region" description="Basic and acidic residues" evidence="2">
    <location>
        <begin position="499"/>
        <end position="508"/>
    </location>
</feature>
<feature type="coiled-coil region" evidence="1">
    <location>
        <begin position="764"/>
        <end position="798"/>
    </location>
</feature>
<keyword evidence="4" id="KW-1185">Reference proteome</keyword>
<protein>
    <submittedName>
        <fullName evidence="3">Uncharacterized protein</fullName>
    </submittedName>
</protein>
<evidence type="ECO:0000256" key="1">
    <source>
        <dbReference type="SAM" id="Coils"/>
    </source>
</evidence>
<reference evidence="3" key="1">
    <citation type="submission" date="2023-03" db="EMBL/GenBank/DDBJ databases">
        <title>Massive genome expansion in bonnet fungi (Mycena s.s.) driven by repeated elements and novel gene families across ecological guilds.</title>
        <authorList>
            <consortium name="Lawrence Berkeley National Laboratory"/>
            <person name="Harder C.B."/>
            <person name="Miyauchi S."/>
            <person name="Viragh M."/>
            <person name="Kuo A."/>
            <person name="Thoen E."/>
            <person name="Andreopoulos B."/>
            <person name="Lu D."/>
            <person name="Skrede I."/>
            <person name="Drula E."/>
            <person name="Henrissat B."/>
            <person name="Morin E."/>
            <person name="Kohler A."/>
            <person name="Barry K."/>
            <person name="LaButti K."/>
            <person name="Morin E."/>
            <person name="Salamov A."/>
            <person name="Lipzen A."/>
            <person name="Mereny Z."/>
            <person name="Hegedus B."/>
            <person name="Baldrian P."/>
            <person name="Stursova M."/>
            <person name="Weitz H."/>
            <person name="Taylor A."/>
            <person name="Grigoriev I.V."/>
            <person name="Nagy L.G."/>
            <person name="Martin F."/>
            <person name="Kauserud H."/>
        </authorList>
    </citation>
    <scope>NUCLEOTIDE SEQUENCE</scope>
    <source>
        <strain evidence="3">9144</strain>
    </source>
</reference>
<feature type="compositionally biased region" description="Basic residues" evidence="2">
    <location>
        <begin position="858"/>
        <end position="868"/>
    </location>
</feature>
<gene>
    <name evidence="3" type="ORF">GGX14DRAFT_447478</name>
</gene>
<feature type="region of interest" description="Disordered" evidence="2">
    <location>
        <begin position="836"/>
        <end position="868"/>
    </location>
</feature>
<dbReference type="AlphaFoldDB" id="A0AAD6VG60"/>
<accession>A0AAD6VG60</accession>